<protein>
    <submittedName>
        <fullName evidence="3">UDP-glucuronate 4-epimerase</fullName>
        <ecNumber evidence="3">5.1.3.6</ecNumber>
    </submittedName>
</protein>
<dbReference type="GO" id="GO:0050378">
    <property type="term" value="F:UDP-glucuronate 4-epimerase activity"/>
    <property type="evidence" value="ECO:0007669"/>
    <property type="project" value="UniProtKB-EC"/>
</dbReference>
<dbReference type="PANTHER" id="PTHR43574">
    <property type="entry name" value="EPIMERASE-RELATED"/>
    <property type="match status" value="1"/>
</dbReference>
<accession>A0AAE4BUH8</accession>
<dbReference type="RefSeq" id="WP_309941008.1">
    <property type="nucleotide sequence ID" value="NZ_AP025306.1"/>
</dbReference>
<dbReference type="Proteomes" id="UP001185092">
    <property type="component" value="Unassembled WGS sequence"/>
</dbReference>
<dbReference type="PRINTS" id="PR01713">
    <property type="entry name" value="NUCEPIMERASE"/>
</dbReference>
<comment type="caution">
    <text evidence="3">The sequence shown here is derived from an EMBL/GenBank/DDBJ whole genome shotgun (WGS) entry which is preliminary data.</text>
</comment>
<dbReference type="EC" id="5.1.3.6" evidence="3"/>
<keyword evidence="3" id="KW-0413">Isomerase</keyword>
<evidence type="ECO:0000259" key="2">
    <source>
        <dbReference type="Pfam" id="PF01370"/>
    </source>
</evidence>
<keyword evidence="1" id="KW-0520">NAD</keyword>
<organism evidence="3 4">
    <name type="scientific">Aureibacter tunicatorum</name>
    <dbReference type="NCBI Taxonomy" id="866807"/>
    <lineage>
        <taxon>Bacteria</taxon>
        <taxon>Pseudomonadati</taxon>
        <taxon>Bacteroidota</taxon>
        <taxon>Cytophagia</taxon>
        <taxon>Cytophagales</taxon>
        <taxon>Persicobacteraceae</taxon>
        <taxon>Aureibacter</taxon>
    </lineage>
</organism>
<dbReference type="AlphaFoldDB" id="A0AAE4BUH8"/>
<keyword evidence="4" id="KW-1185">Reference proteome</keyword>
<reference evidence="3" key="1">
    <citation type="submission" date="2023-07" db="EMBL/GenBank/DDBJ databases">
        <title>Genomic Encyclopedia of Type Strains, Phase IV (KMG-IV): sequencing the most valuable type-strain genomes for metagenomic binning, comparative biology and taxonomic classification.</title>
        <authorList>
            <person name="Goeker M."/>
        </authorList>
    </citation>
    <scope>NUCLEOTIDE SEQUENCE</scope>
    <source>
        <strain evidence="3">DSM 26174</strain>
    </source>
</reference>
<gene>
    <name evidence="3" type="ORF">HNQ88_003854</name>
</gene>
<sequence length="339" mass="38955">MKILITGAAGFIGFHLARKLLSIGENVIGIDNINDYYEQSLKYDRLKECGIDRIAIESNNNLIQSDKFPNFSFVKIDITDRESIEKLFEKEKFDVVVNLAAQAGVRYSLENPHAYVDSNLVGFINLLECCRHNQIKHFVYASSSSIYGMNDKIPFAEEDRVDHPVSLYAATKKSNELMAHSYSHLYSLPTTGLRFFTVYGPWGRPDMAPMLFANAISQGKPIKVFNHGDMERDFTYIDDIVNGINEVIKNPPSKDDDRPFYRLFNIGNSKPIHLMEFIETIEKSLNIKAKLDMLPMQPGDVKRTWADTSNLEKLVMYKPNTSLEEGVEKFIKWYKKYYK</sequence>
<evidence type="ECO:0000313" key="3">
    <source>
        <dbReference type="EMBL" id="MDR6240778.1"/>
    </source>
</evidence>
<dbReference type="Pfam" id="PF01370">
    <property type="entry name" value="Epimerase"/>
    <property type="match status" value="1"/>
</dbReference>
<feature type="domain" description="NAD-dependent epimerase/dehydratase" evidence="2">
    <location>
        <begin position="3"/>
        <end position="267"/>
    </location>
</feature>
<dbReference type="CDD" id="cd05253">
    <property type="entry name" value="UDP_GE_SDE_e"/>
    <property type="match status" value="1"/>
</dbReference>
<name>A0AAE4BUH8_9BACT</name>
<proteinExistence type="predicted"/>
<dbReference type="EMBL" id="JAVDQD010000005">
    <property type="protein sequence ID" value="MDR6240778.1"/>
    <property type="molecule type" value="Genomic_DNA"/>
</dbReference>
<evidence type="ECO:0000313" key="4">
    <source>
        <dbReference type="Proteomes" id="UP001185092"/>
    </source>
</evidence>
<evidence type="ECO:0000256" key="1">
    <source>
        <dbReference type="ARBA" id="ARBA00023027"/>
    </source>
</evidence>
<dbReference type="InterPro" id="IPR036291">
    <property type="entry name" value="NAD(P)-bd_dom_sf"/>
</dbReference>
<dbReference type="InterPro" id="IPR001509">
    <property type="entry name" value="Epimerase_deHydtase"/>
</dbReference>
<dbReference type="Gene3D" id="3.40.50.720">
    <property type="entry name" value="NAD(P)-binding Rossmann-like Domain"/>
    <property type="match status" value="1"/>
</dbReference>
<dbReference type="SUPFAM" id="SSF51735">
    <property type="entry name" value="NAD(P)-binding Rossmann-fold domains"/>
    <property type="match status" value="1"/>
</dbReference>